<proteinExistence type="predicted"/>
<dbReference type="Pfam" id="PF00078">
    <property type="entry name" value="RVT_1"/>
    <property type="match status" value="1"/>
</dbReference>
<dbReference type="InterPro" id="IPR000477">
    <property type="entry name" value="RT_dom"/>
</dbReference>
<organism evidence="2 3">
    <name type="scientific">Gossypium stocksii</name>
    <dbReference type="NCBI Taxonomy" id="47602"/>
    <lineage>
        <taxon>Eukaryota</taxon>
        <taxon>Viridiplantae</taxon>
        <taxon>Streptophyta</taxon>
        <taxon>Embryophyta</taxon>
        <taxon>Tracheophyta</taxon>
        <taxon>Spermatophyta</taxon>
        <taxon>Magnoliopsida</taxon>
        <taxon>eudicotyledons</taxon>
        <taxon>Gunneridae</taxon>
        <taxon>Pentapetalae</taxon>
        <taxon>rosids</taxon>
        <taxon>malvids</taxon>
        <taxon>Malvales</taxon>
        <taxon>Malvaceae</taxon>
        <taxon>Malvoideae</taxon>
        <taxon>Gossypium</taxon>
    </lineage>
</organism>
<evidence type="ECO:0000313" key="3">
    <source>
        <dbReference type="Proteomes" id="UP000828251"/>
    </source>
</evidence>
<dbReference type="PANTHER" id="PTHR19446">
    <property type="entry name" value="REVERSE TRANSCRIPTASES"/>
    <property type="match status" value="1"/>
</dbReference>
<sequence>MKVIANRFKVVFPKIIAPEQAGFVAGRNINDNIIIVQEVIHSMKSKQKNKRSMAIKIDREKAYDRVHWDFIDASRQAAGTLEWSAFIEVQTDERSTPRMSTLSVPFHFVYGVAATGNP</sequence>
<dbReference type="Proteomes" id="UP000828251">
    <property type="component" value="Unassembled WGS sequence"/>
</dbReference>
<reference evidence="2 3" key="1">
    <citation type="journal article" date="2021" name="Plant Biotechnol. J.">
        <title>Multi-omics assisted identification of the key and species-specific regulatory components of drought-tolerant mechanisms in Gossypium stocksii.</title>
        <authorList>
            <person name="Yu D."/>
            <person name="Ke L."/>
            <person name="Zhang D."/>
            <person name="Wu Y."/>
            <person name="Sun Y."/>
            <person name="Mei J."/>
            <person name="Sun J."/>
            <person name="Sun Y."/>
        </authorList>
    </citation>
    <scope>NUCLEOTIDE SEQUENCE [LARGE SCALE GENOMIC DNA]</scope>
    <source>
        <strain evidence="3">cv. E1</strain>
        <tissue evidence="2">Leaf</tissue>
    </source>
</reference>
<evidence type="ECO:0000259" key="1">
    <source>
        <dbReference type="Pfam" id="PF00078"/>
    </source>
</evidence>
<dbReference type="EMBL" id="JAIQCV010000002">
    <property type="protein sequence ID" value="KAH1121736.1"/>
    <property type="molecule type" value="Genomic_DNA"/>
</dbReference>
<gene>
    <name evidence="2" type="ORF">J1N35_004896</name>
</gene>
<dbReference type="OrthoDB" id="1934719at2759"/>
<dbReference type="AlphaFoldDB" id="A0A9D3WCU8"/>
<accession>A0A9D3WCU8</accession>
<evidence type="ECO:0000313" key="2">
    <source>
        <dbReference type="EMBL" id="KAH1121736.1"/>
    </source>
</evidence>
<name>A0A9D3WCU8_9ROSI</name>
<feature type="domain" description="Reverse transcriptase" evidence="1">
    <location>
        <begin position="2"/>
        <end position="106"/>
    </location>
</feature>
<protein>
    <recommendedName>
        <fullName evidence="1">Reverse transcriptase domain-containing protein</fullName>
    </recommendedName>
</protein>
<keyword evidence="3" id="KW-1185">Reference proteome</keyword>
<comment type="caution">
    <text evidence="2">The sequence shown here is derived from an EMBL/GenBank/DDBJ whole genome shotgun (WGS) entry which is preliminary data.</text>
</comment>